<dbReference type="SUPFAM" id="SSF52172">
    <property type="entry name" value="CheY-like"/>
    <property type="match status" value="1"/>
</dbReference>
<dbReference type="GO" id="GO:0000160">
    <property type="term" value="P:phosphorelay signal transduction system"/>
    <property type="evidence" value="ECO:0007669"/>
    <property type="project" value="InterPro"/>
</dbReference>
<dbReference type="SMART" id="SM00448">
    <property type="entry name" value="REC"/>
    <property type="match status" value="1"/>
</dbReference>
<protein>
    <recommendedName>
        <fullName evidence="3">Response regulatory domain-containing protein</fullName>
    </recommendedName>
</protein>
<dbReference type="InterPro" id="IPR001789">
    <property type="entry name" value="Sig_transdc_resp-reg_receiver"/>
</dbReference>
<dbReference type="EMBL" id="NQJD01000001">
    <property type="protein sequence ID" value="TAA76253.1"/>
    <property type="molecule type" value="Genomic_DNA"/>
</dbReference>
<dbReference type="Pfam" id="PF14332">
    <property type="entry name" value="DUF4388"/>
    <property type="match status" value="1"/>
</dbReference>
<evidence type="ECO:0000256" key="2">
    <source>
        <dbReference type="PROSITE-ProRule" id="PRU00169"/>
    </source>
</evidence>
<proteinExistence type="predicted"/>
<dbReference type="Gene3D" id="3.30.450.30">
    <property type="entry name" value="Dynein light chain 2a, cytoplasmic"/>
    <property type="match status" value="1"/>
</dbReference>
<dbReference type="CDD" id="cd17536">
    <property type="entry name" value="REC_YesN-like"/>
    <property type="match status" value="1"/>
</dbReference>
<dbReference type="InterPro" id="IPR050595">
    <property type="entry name" value="Bact_response_regulator"/>
</dbReference>
<evidence type="ECO:0000313" key="4">
    <source>
        <dbReference type="EMBL" id="TAA76253.1"/>
    </source>
</evidence>
<dbReference type="AlphaFoldDB" id="A0A521G5H9"/>
<comment type="caution">
    <text evidence="4">The sequence shown here is derived from an EMBL/GenBank/DDBJ whole genome shotgun (WGS) entry which is preliminary data.</text>
</comment>
<dbReference type="PROSITE" id="PS50110">
    <property type="entry name" value="RESPONSE_REGULATORY"/>
    <property type="match status" value="1"/>
</dbReference>
<dbReference type="SUPFAM" id="SSF103196">
    <property type="entry name" value="Roadblock/LC7 domain"/>
    <property type="match status" value="1"/>
</dbReference>
<organism evidence="4 5">
    <name type="scientific">Candidatus Electronema aureum</name>
    <dbReference type="NCBI Taxonomy" id="2005002"/>
    <lineage>
        <taxon>Bacteria</taxon>
        <taxon>Pseudomonadati</taxon>
        <taxon>Thermodesulfobacteriota</taxon>
        <taxon>Desulfobulbia</taxon>
        <taxon>Desulfobulbales</taxon>
        <taxon>Desulfobulbaceae</taxon>
        <taxon>Candidatus Electronema</taxon>
    </lineage>
</organism>
<feature type="modified residue" description="4-aspartylphosphate" evidence="2">
    <location>
        <position position="52"/>
    </location>
</feature>
<dbReference type="Gene3D" id="3.40.50.2300">
    <property type="match status" value="1"/>
</dbReference>
<dbReference type="Proteomes" id="UP000316238">
    <property type="component" value="Unassembled WGS sequence"/>
</dbReference>
<gene>
    <name evidence="4" type="ORF">CDV28_101155</name>
</gene>
<dbReference type="InterPro" id="IPR025497">
    <property type="entry name" value="PatA-like_N"/>
</dbReference>
<evidence type="ECO:0000256" key="1">
    <source>
        <dbReference type="ARBA" id="ARBA00022553"/>
    </source>
</evidence>
<dbReference type="InterPro" id="IPR011006">
    <property type="entry name" value="CheY-like_superfamily"/>
</dbReference>
<keyword evidence="1 2" id="KW-0597">Phosphoprotein</keyword>
<sequence length="387" mass="43239">MKVLIVDDEPELLLSIKSGFEHNERFQIVTAENGRDALDLLDRGRFDLVVTDLRMPIMDGIELLSVMSESFPEVPHIVMTAFSTPLIDKQLKKAGTLNILEKPFDIEALEQAINKALDVHEEQSRSLFGLALSSFLQMVAMEEKTVHIKVFHPSGKNGSLFFREGELIDAEVDHLTGDEAALEMLAWEDTRVSMKEFPAPSPGTRMQSELLPLLFAAAKREDEDGGNHEEFDNPLETARQEFTRLKEEHDQPTAPHNTLTAKGETMGIKELLKKMADEMDGVLAIQVTGMDGITLALHNPTGADVEAFSAKFAMVMKLVEKSVDSLKGLGELEENLVQTKNAWVLTRFITPQHYIGIAVSREGTLGNVRLVGQRYIEHLRKQLVKPE</sequence>
<dbReference type="Pfam" id="PF00072">
    <property type="entry name" value="Response_reg"/>
    <property type="match status" value="1"/>
</dbReference>
<dbReference type="PANTHER" id="PTHR44591:SF3">
    <property type="entry name" value="RESPONSE REGULATORY DOMAIN-CONTAINING PROTEIN"/>
    <property type="match status" value="1"/>
</dbReference>
<name>A0A521G5H9_9BACT</name>
<dbReference type="PANTHER" id="PTHR44591">
    <property type="entry name" value="STRESS RESPONSE REGULATOR PROTEIN 1"/>
    <property type="match status" value="1"/>
</dbReference>
<keyword evidence="5" id="KW-1185">Reference proteome</keyword>
<feature type="domain" description="Response regulatory" evidence="3">
    <location>
        <begin position="2"/>
        <end position="117"/>
    </location>
</feature>
<evidence type="ECO:0000259" key="3">
    <source>
        <dbReference type="PROSITE" id="PS50110"/>
    </source>
</evidence>
<accession>A0A521G5H9</accession>
<evidence type="ECO:0000313" key="5">
    <source>
        <dbReference type="Proteomes" id="UP000316238"/>
    </source>
</evidence>
<reference evidence="4" key="1">
    <citation type="submission" date="2017-07" db="EMBL/GenBank/DDBJ databases">
        <title>The cable genome - Insights into the physiology and evolution of filamentous bacteria capable of sulfide oxidation via long distance electron transfer.</title>
        <authorList>
            <person name="Thorup C."/>
            <person name="Bjerg J.T."/>
            <person name="Schreiber L."/>
            <person name="Nielsen L.P."/>
            <person name="Kjeldsen K.U."/>
            <person name="Boesen T."/>
            <person name="Boggild A."/>
            <person name="Meysman F."/>
            <person name="Geelhoed J."/>
            <person name="Schramm A."/>
        </authorList>
    </citation>
    <scope>NUCLEOTIDE SEQUENCE [LARGE SCALE GENOMIC DNA]</scope>
    <source>
        <strain evidence="4">GS</strain>
    </source>
</reference>